<sequence>MRRSSMVPLKICMWKKWEVVDLRATNTAEAFHNRLNVTVRRDHPDMRTLLEKFKYMISKQNVRSGGYKRIRTTATICIRKTANDGKKLRKTWEDLLGFTNLEEWRRANSKIIVNICQDM</sequence>
<evidence type="ECO:0000313" key="1">
    <source>
        <dbReference type="EMBL" id="KAK5964142.1"/>
    </source>
</evidence>
<dbReference type="AlphaFoldDB" id="A0AAN8ICR5"/>
<name>A0AAN8ICR5_TRICO</name>
<gene>
    <name evidence="1" type="ORF">GCK32_009759</name>
</gene>
<accession>A0AAN8ICR5</accession>
<comment type="caution">
    <text evidence="1">The sequence shown here is derived from an EMBL/GenBank/DDBJ whole genome shotgun (WGS) entry which is preliminary data.</text>
</comment>
<organism evidence="1 2">
    <name type="scientific">Trichostrongylus colubriformis</name>
    <name type="common">Black scour worm</name>
    <dbReference type="NCBI Taxonomy" id="6319"/>
    <lineage>
        <taxon>Eukaryota</taxon>
        <taxon>Metazoa</taxon>
        <taxon>Ecdysozoa</taxon>
        <taxon>Nematoda</taxon>
        <taxon>Chromadorea</taxon>
        <taxon>Rhabditida</taxon>
        <taxon>Rhabditina</taxon>
        <taxon>Rhabditomorpha</taxon>
        <taxon>Strongyloidea</taxon>
        <taxon>Trichostrongylidae</taxon>
        <taxon>Trichostrongylus</taxon>
    </lineage>
</organism>
<keyword evidence="2" id="KW-1185">Reference proteome</keyword>
<evidence type="ECO:0000313" key="2">
    <source>
        <dbReference type="Proteomes" id="UP001331761"/>
    </source>
</evidence>
<dbReference type="EMBL" id="WIXE01026169">
    <property type="protein sequence ID" value="KAK5964142.1"/>
    <property type="molecule type" value="Genomic_DNA"/>
</dbReference>
<reference evidence="1 2" key="1">
    <citation type="submission" date="2019-10" db="EMBL/GenBank/DDBJ databases">
        <title>Assembly and Annotation for the nematode Trichostrongylus colubriformis.</title>
        <authorList>
            <person name="Martin J."/>
        </authorList>
    </citation>
    <scope>NUCLEOTIDE SEQUENCE [LARGE SCALE GENOMIC DNA]</scope>
    <source>
        <strain evidence="1">G859</strain>
        <tissue evidence="1">Whole worm</tissue>
    </source>
</reference>
<dbReference type="Proteomes" id="UP001331761">
    <property type="component" value="Unassembled WGS sequence"/>
</dbReference>
<protein>
    <submittedName>
        <fullName evidence="1">Uncharacterized protein</fullName>
    </submittedName>
</protein>
<proteinExistence type="predicted"/>